<accession>A0ABP5ZHJ9</accession>
<comment type="caution">
    <text evidence="7">The sequence shown here is derived from an EMBL/GenBank/DDBJ whole genome shotgun (WGS) entry which is preliminary data.</text>
</comment>
<organism evidence="7 8">
    <name type="scientific">Streptomyces gobitricini</name>
    <dbReference type="NCBI Taxonomy" id="68211"/>
    <lineage>
        <taxon>Bacteria</taxon>
        <taxon>Bacillati</taxon>
        <taxon>Actinomycetota</taxon>
        <taxon>Actinomycetes</taxon>
        <taxon>Kitasatosporales</taxon>
        <taxon>Streptomycetaceae</taxon>
        <taxon>Streptomyces</taxon>
    </lineage>
</organism>
<evidence type="ECO:0000313" key="8">
    <source>
        <dbReference type="Proteomes" id="UP001499942"/>
    </source>
</evidence>
<proteinExistence type="predicted"/>
<evidence type="ECO:0000256" key="2">
    <source>
        <dbReference type="ARBA" id="ARBA00022741"/>
    </source>
</evidence>
<dbReference type="EMBL" id="BAAASR010000018">
    <property type="protein sequence ID" value="GAA2497654.1"/>
    <property type="molecule type" value="Genomic_DNA"/>
</dbReference>
<feature type="region of interest" description="Disordered" evidence="5">
    <location>
        <begin position="118"/>
        <end position="155"/>
    </location>
</feature>
<keyword evidence="4" id="KW-0067">ATP-binding</keyword>
<dbReference type="InterPro" id="IPR040999">
    <property type="entry name" value="Mak_N_cap"/>
</dbReference>
<evidence type="ECO:0000256" key="4">
    <source>
        <dbReference type="ARBA" id="ARBA00022840"/>
    </source>
</evidence>
<evidence type="ECO:0000259" key="6">
    <source>
        <dbReference type="Pfam" id="PF18085"/>
    </source>
</evidence>
<dbReference type="Proteomes" id="UP001499942">
    <property type="component" value="Unassembled WGS sequence"/>
</dbReference>
<gene>
    <name evidence="7" type="ORF">GCM10010393_32210</name>
</gene>
<evidence type="ECO:0000313" key="7">
    <source>
        <dbReference type="EMBL" id="GAA2497654.1"/>
    </source>
</evidence>
<dbReference type="Pfam" id="PF18085">
    <property type="entry name" value="Mak_N_cap"/>
    <property type="match status" value="1"/>
</dbReference>
<sequence>MTPGKLELLASWLPTRPWYVSTGNAPALSHAGGFRLDDPEGEVGVEFMVVTDESGDRPVTYHVPLTYRGAPIEEPHEDDGAALVGTSEHGVLGRRWVYDGTGDPVMVAQLLALLQGHAQPQAQSESDTPDRSVVRHGAARPLSSPTGPSTVAETPEGTAVTIPTDTGPSTLTVVRVLRPSAPNPEHTCVTAPWRLPDGTEHRTPLATLRTES</sequence>
<feature type="compositionally biased region" description="Polar residues" evidence="5">
    <location>
        <begin position="143"/>
        <end position="152"/>
    </location>
</feature>
<protein>
    <recommendedName>
        <fullName evidence="6">Maltokinase N-terminal cap domain-containing protein</fullName>
    </recommendedName>
</protein>
<keyword evidence="2" id="KW-0547">Nucleotide-binding</keyword>
<keyword evidence="3" id="KW-0418">Kinase</keyword>
<reference evidence="8" key="1">
    <citation type="journal article" date="2019" name="Int. J. Syst. Evol. Microbiol.">
        <title>The Global Catalogue of Microorganisms (GCM) 10K type strain sequencing project: providing services to taxonomists for standard genome sequencing and annotation.</title>
        <authorList>
            <consortium name="The Broad Institute Genomics Platform"/>
            <consortium name="The Broad Institute Genome Sequencing Center for Infectious Disease"/>
            <person name="Wu L."/>
            <person name="Ma J."/>
        </authorList>
    </citation>
    <scope>NUCLEOTIDE SEQUENCE [LARGE SCALE GENOMIC DNA]</scope>
    <source>
        <strain evidence="8">JCM 5062</strain>
    </source>
</reference>
<name>A0ABP5ZHJ9_9ACTN</name>
<evidence type="ECO:0000256" key="1">
    <source>
        <dbReference type="ARBA" id="ARBA00022679"/>
    </source>
</evidence>
<keyword evidence="1" id="KW-0808">Transferase</keyword>
<evidence type="ECO:0000256" key="5">
    <source>
        <dbReference type="SAM" id="MobiDB-lite"/>
    </source>
</evidence>
<evidence type="ECO:0000256" key="3">
    <source>
        <dbReference type="ARBA" id="ARBA00022777"/>
    </source>
</evidence>
<feature type="domain" description="Maltokinase N-terminal cap" evidence="6">
    <location>
        <begin position="12"/>
        <end position="103"/>
    </location>
</feature>
<keyword evidence="8" id="KW-1185">Reference proteome</keyword>